<evidence type="ECO:0000259" key="2">
    <source>
        <dbReference type="Pfam" id="PF06742"/>
    </source>
</evidence>
<dbReference type="SUPFAM" id="SSF160935">
    <property type="entry name" value="VPA0735-like"/>
    <property type="match status" value="1"/>
</dbReference>
<dbReference type="RefSeq" id="WP_176529556.1">
    <property type="nucleotide sequence ID" value="NZ_CP088022.1"/>
</dbReference>
<dbReference type="Pfam" id="PF06742">
    <property type="entry name" value="DUF1214"/>
    <property type="match status" value="1"/>
</dbReference>
<feature type="signal peptide" evidence="1">
    <location>
        <begin position="1"/>
        <end position="20"/>
    </location>
</feature>
<dbReference type="Gene3D" id="2.60.120.600">
    <property type="entry name" value="Domain of unknown function DUF1214, C-terminal domain"/>
    <property type="match status" value="1"/>
</dbReference>
<proteinExistence type="predicted"/>
<dbReference type="InterPro" id="IPR010621">
    <property type="entry name" value="DUF1214"/>
</dbReference>
<dbReference type="PANTHER" id="PTHR36509:SF2">
    <property type="entry name" value="BLL3101 PROTEIN"/>
    <property type="match status" value="1"/>
</dbReference>
<dbReference type="AlphaFoldDB" id="A0A973WJ52"/>
<gene>
    <name evidence="4" type="ORF">HU230_07475</name>
</gene>
<evidence type="ECO:0000256" key="1">
    <source>
        <dbReference type="SAM" id="SignalP"/>
    </source>
</evidence>
<name>A0A973WJ52_9BRAD</name>
<keyword evidence="1" id="KW-0732">Signal</keyword>
<organism evidence="4">
    <name type="scientific">Bradyrhizobium quebecense</name>
    <dbReference type="NCBI Taxonomy" id="2748629"/>
    <lineage>
        <taxon>Bacteria</taxon>
        <taxon>Pseudomonadati</taxon>
        <taxon>Pseudomonadota</taxon>
        <taxon>Alphaproteobacteria</taxon>
        <taxon>Hyphomicrobiales</taxon>
        <taxon>Nitrobacteraceae</taxon>
        <taxon>Bradyrhizobium</taxon>
    </lineage>
</organism>
<dbReference type="InterPro" id="IPR010679">
    <property type="entry name" value="DUF1254"/>
</dbReference>
<sequence length="354" mass="38969">MKIGRVSVFAALIASVQFGAAQGGSPAGEKPALVTPENFARAESDLYFGGVVKNGGFGKFDHTRSPAPLDKQTVIRLNRDTLYSAAVFDLDAGPVTITLPNAGKRFMSLQVIDEDQYTFGVFYKPGSITLARKDVGTRYALAAVRTLVDPADPQDLKEVHALQDAIKVSQKQAGKFEIPDWDQASQKKVRDALLALGTTLPDTNRMYGRKGEVDPLRFVIGAALGWGANPPKEALYLNVVPTRNDGTTVYRLNVKDVPVDGFWSISLYNPEGYFEPNQYNAYSLNNITARKNEDNSVSVQFGGCDGKIPNCLPIMKGWNYMVRLYRPRAEILNGKWKFPETQPDKQISPTTTIL</sequence>
<dbReference type="EMBL" id="JABWSX010000001">
    <property type="protein sequence ID" value="NVL05557.1"/>
    <property type="molecule type" value="Genomic_DNA"/>
</dbReference>
<dbReference type="InterPro" id="IPR037050">
    <property type="entry name" value="DUF1254_sf"/>
</dbReference>
<dbReference type="Gene3D" id="2.60.40.1610">
    <property type="entry name" value="Domain of unknown function DUF1254"/>
    <property type="match status" value="1"/>
</dbReference>
<evidence type="ECO:0000313" key="4">
    <source>
        <dbReference type="EMBL" id="NVL05557.1"/>
    </source>
</evidence>
<accession>A0A973WJ52</accession>
<dbReference type="PANTHER" id="PTHR36509">
    <property type="entry name" value="BLL3101 PROTEIN"/>
    <property type="match status" value="1"/>
</dbReference>
<dbReference type="InterPro" id="IPR037049">
    <property type="entry name" value="DUF1214_C_sf"/>
</dbReference>
<dbReference type="Pfam" id="PF06863">
    <property type="entry name" value="DUF1254"/>
    <property type="match status" value="1"/>
</dbReference>
<feature type="domain" description="DUF1214" evidence="2">
    <location>
        <begin position="244"/>
        <end position="328"/>
    </location>
</feature>
<comment type="caution">
    <text evidence="4">The sequence shown here is derived from an EMBL/GenBank/DDBJ whole genome shotgun (WGS) entry which is preliminary data.</text>
</comment>
<protein>
    <submittedName>
        <fullName evidence="4">DUF1254 domain-containing protein</fullName>
    </submittedName>
</protein>
<reference evidence="4" key="1">
    <citation type="submission" date="2020-06" db="EMBL/GenBank/DDBJ databases">
        <title>Whole Genome Sequence of Bradyrhizobium sp. Strain 66S1MB.</title>
        <authorList>
            <person name="Bromfield E."/>
            <person name="Cloutier S."/>
        </authorList>
    </citation>
    <scope>NUCLEOTIDE SEQUENCE</scope>
    <source>
        <strain evidence="4">66S1MB</strain>
    </source>
</reference>
<evidence type="ECO:0000259" key="3">
    <source>
        <dbReference type="Pfam" id="PF06863"/>
    </source>
</evidence>
<feature type="domain" description="DUF1254" evidence="3">
    <location>
        <begin position="58"/>
        <end position="168"/>
    </location>
</feature>
<feature type="chain" id="PRO_5037376968" evidence="1">
    <location>
        <begin position="21"/>
        <end position="354"/>
    </location>
</feature>